<keyword evidence="6 8" id="KW-0413">Isomerase</keyword>
<feature type="site" description="Could be important to modulate the pK values of the two catalytic cysteine residues" evidence="8">
    <location>
        <position position="147"/>
    </location>
</feature>
<feature type="active site" description="Proton acceptor" evidence="8">
    <location>
        <position position="204"/>
    </location>
</feature>
<comment type="pathway">
    <text evidence="1 8">Amino-acid biosynthesis; L-lysine biosynthesis via DAP pathway; DL-2,6-diaminopimelate from LL-2,6-diaminopimelate: step 1/1.</text>
</comment>
<evidence type="ECO:0000313" key="11">
    <source>
        <dbReference type="Proteomes" id="UP001595956"/>
    </source>
</evidence>
<dbReference type="EMBL" id="JBHSMD010000004">
    <property type="protein sequence ID" value="MFC5494166.1"/>
    <property type="molecule type" value="Genomic_DNA"/>
</dbReference>
<evidence type="ECO:0000256" key="7">
    <source>
        <dbReference type="ARBA" id="ARBA00051712"/>
    </source>
</evidence>
<dbReference type="EC" id="5.1.1.7" evidence="3 8"/>
<name>A0ABW0N200_9ACTN</name>
<comment type="caution">
    <text evidence="10">The sequence shown here is derived from an EMBL/GenBank/DDBJ whole genome shotgun (WGS) entry which is preliminary data.</text>
</comment>
<dbReference type="NCBIfam" id="TIGR00652">
    <property type="entry name" value="DapF"/>
    <property type="match status" value="1"/>
</dbReference>
<feature type="binding site" evidence="8">
    <location>
        <begin position="195"/>
        <end position="196"/>
    </location>
    <ligand>
        <name>substrate</name>
    </ligand>
</feature>
<dbReference type="RefSeq" id="WP_345179899.1">
    <property type="nucleotide sequence ID" value="NZ_BAABFQ010000007.1"/>
</dbReference>
<comment type="similarity">
    <text evidence="2 8">Belongs to the diaminopimelate epimerase family.</text>
</comment>
<gene>
    <name evidence="8 10" type="primary">dapF</name>
    <name evidence="10" type="ORF">ACFPKY_13695</name>
</gene>
<dbReference type="InterPro" id="IPR018510">
    <property type="entry name" value="DAP_epimerase_AS"/>
</dbReference>
<feature type="binding site" evidence="8">
    <location>
        <position position="14"/>
    </location>
    <ligand>
        <name>substrate</name>
    </ligand>
</feature>
<comment type="catalytic activity">
    <reaction evidence="7 8">
        <text>(2S,6S)-2,6-diaminopimelate = meso-2,6-diaminopimelate</text>
        <dbReference type="Rhea" id="RHEA:15393"/>
        <dbReference type="ChEBI" id="CHEBI:57609"/>
        <dbReference type="ChEBI" id="CHEBI:57791"/>
        <dbReference type="EC" id="5.1.1.7"/>
    </reaction>
</comment>
<evidence type="ECO:0000256" key="4">
    <source>
        <dbReference type="ARBA" id="ARBA00022605"/>
    </source>
</evidence>
<organism evidence="10 11">
    <name type="scientific">Nocardioides caricicola</name>
    <dbReference type="NCBI Taxonomy" id="634770"/>
    <lineage>
        <taxon>Bacteria</taxon>
        <taxon>Bacillati</taxon>
        <taxon>Actinomycetota</taxon>
        <taxon>Actinomycetes</taxon>
        <taxon>Propionibacteriales</taxon>
        <taxon>Nocardioidaceae</taxon>
        <taxon>Nocardioides</taxon>
    </lineage>
</organism>
<comment type="caution">
    <text evidence="8">Lacks conserved residue(s) required for the propagation of feature annotation.</text>
</comment>
<feature type="binding site" evidence="8">
    <location>
        <position position="66"/>
    </location>
    <ligand>
        <name>substrate</name>
    </ligand>
</feature>
<keyword evidence="11" id="KW-1185">Reference proteome</keyword>
<evidence type="ECO:0000256" key="3">
    <source>
        <dbReference type="ARBA" id="ARBA00013080"/>
    </source>
</evidence>
<comment type="subcellular location">
    <subcellularLocation>
        <location evidence="8">Cytoplasm</location>
    </subcellularLocation>
</comment>
<comment type="function">
    <text evidence="8">Catalyzes the stereoinversion of LL-2,6-diaminopimelate (L,L-DAP) to meso-diaminopimelate (meso-DAP), a precursor of L-lysine and an essential component of the bacterial peptidoglycan.</text>
</comment>
<evidence type="ECO:0000256" key="8">
    <source>
        <dbReference type="HAMAP-Rule" id="MF_00197"/>
    </source>
</evidence>
<keyword evidence="8" id="KW-0963">Cytoplasm</keyword>
<evidence type="ECO:0000256" key="9">
    <source>
        <dbReference type="PROSITE-ProRule" id="PRU10125"/>
    </source>
</evidence>
<feature type="active site" evidence="9">
    <location>
        <position position="75"/>
    </location>
</feature>
<evidence type="ECO:0000256" key="2">
    <source>
        <dbReference type="ARBA" id="ARBA00010219"/>
    </source>
</evidence>
<dbReference type="PANTHER" id="PTHR31689">
    <property type="entry name" value="DIAMINOPIMELATE EPIMERASE, CHLOROPLASTIC"/>
    <property type="match status" value="1"/>
</dbReference>
<dbReference type="GO" id="GO:0008837">
    <property type="term" value="F:diaminopimelate epimerase activity"/>
    <property type="evidence" value="ECO:0007669"/>
    <property type="project" value="UniProtKB-EC"/>
</dbReference>
<feature type="site" description="Could be important to modulate the pK values of the two catalytic cysteine residues" evidence="8">
    <location>
        <position position="195"/>
    </location>
</feature>
<feature type="active site" description="Proton donor" evidence="8">
    <location>
        <position position="75"/>
    </location>
</feature>
<dbReference type="InterPro" id="IPR001653">
    <property type="entry name" value="DAP_epimerase_DapF"/>
</dbReference>
<comment type="subunit">
    <text evidence="8">Homodimer.</text>
</comment>
<sequence>MPEYPFLKGHGTENDFVLLPDHDGSIHGDLSADRVRALCDRRAGIGGDGVLRVVRRGDGWFMDYRNSDGSISEMCGNGIRVFARYLVDEGLATSPIPVETRDGVKVLTVDGDLITADMGTPKVLGESKVGVPGHTWVARHVDMGNPHAVAFVDSLDDAGTLLEAPEHDDDTYPDGVNVEFVVRRGERHVAMRVHERGSGETRSCGTGACAVMVAAAVADGNGPGSAYQVDVPGGTLTVTWTEDDRVLLTGPAVIVARGTTSL</sequence>
<reference evidence="11" key="1">
    <citation type="journal article" date="2019" name="Int. J. Syst. Evol. Microbiol.">
        <title>The Global Catalogue of Microorganisms (GCM) 10K type strain sequencing project: providing services to taxonomists for standard genome sequencing and annotation.</title>
        <authorList>
            <consortium name="The Broad Institute Genomics Platform"/>
            <consortium name="The Broad Institute Genome Sequencing Center for Infectious Disease"/>
            <person name="Wu L."/>
            <person name="Ma J."/>
        </authorList>
    </citation>
    <scope>NUCLEOTIDE SEQUENCE [LARGE SCALE GENOMIC DNA]</scope>
    <source>
        <strain evidence="11">KACC 13778</strain>
    </source>
</reference>
<evidence type="ECO:0000256" key="1">
    <source>
        <dbReference type="ARBA" id="ARBA00005196"/>
    </source>
</evidence>
<keyword evidence="5 8" id="KW-0457">Lysine biosynthesis</keyword>
<evidence type="ECO:0000313" key="10">
    <source>
        <dbReference type="EMBL" id="MFC5494166.1"/>
    </source>
</evidence>
<proteinExistence type="inferred from homology"/>
<dbReference type="Gene3D" id="3.10.310.10">
    <property type="entry name" value="Diaminopimelate Epimerase, Chain A, domain 1"/>
    <property type="match status" value="2"/>
</dbReference>
<feature type="binding site" evidence="8">
    <location>
        <position position="177"/>
    </location>
    <ligand>
        <name>substrate</name>
    </ligand>
</feature>
<dbReference type="SUPFAM" id="SSF54506">
    <property type="entry name" value="Diaminopimelate epimerase-like"/>
    <property type="match status" value="2"/>
</dbReference>
<dbReference type="Pfam" id="PF01678">
    <property type="entry name" value="DAP_epimerase"/>
    <property type="match status" value="2"/>
</dbReference>
<dbReference type="PANTHER" id="PTHR31689:SF0">
    <property type="entry name" value="DIAMINOPIMELATE EPIMERASE"/>
    <property type="match status" value="1"/>
</dbReference>
<protein>
    <recommendedName>
        <fullName evidence="3 8">Diaminopimelate epimerase</fullName>
        <shortName evidence="8">DAP epimerase</shortName>
        <ecNumber evidence="3 8">5.1.1.7</ecNumber>
    </recommendedName>
    <alternativeName>
        <fullName evidence="8">PLP-independent amino acid racemase</fullName>
    </alternativeName>
</protein>
<feature type="binding site" evidence="8">
    <location>
        <position position="145"/>
    </location>
    <ligand>
        <name>substrate</name>
    </ligand>
</feature>
<keyword evidence="4 8" id="KW-0028">Amino-acid biosynthesis</keyword>
<dbReference type="PROSITE" id="PS01326">
    <property type="entry name" value="DAP_EPIMERASE"/>
    <property type="match status" value="1"/>
</dbReference>
<feature type="binding site" evidence="8">
    <location>
        <begin position="76"/>
        <end position="77"/>
    </location>
    <ligand>
        <name>substrate</name>
    </ligand>
</feature>
<dbReference type="Proteomes" id="UP001595956">
    <property type="component" value="Unassembled WGS sequence"/>
</dbReference>
<feature type="binding site" evidence="8">
    <location>
        <begin position="205"/>
        <end position="206"/>
    </location>
    <ligand>
        <name>substrate</name>
    </ligand>
</feature>
<dbReference type="HAMAP" id="MF_00197">
    <property type="entry name" value="DAP_epimerase"/>
    <property type="match status" value="1"/>
</dbReference>
<evidence type="ECO:0000256" key="6">
    <source>
        <dbReference type="ARBA" id="ARBA00023235"/>
    </source>
</evidence>
<accession>A0ABW0N200</accession>
<evidence type="ECO:0000256" key="5">
    <source>
        <dbReference type="ARBA" id="ARBA00023154"/>
    </source>
</evidence>